<evidence type="ECO:0000313" key="2">
    <source>
        <dbReference type="Proteomes" id="UP000231279"/>
    </source>
</evidence>
<dbReference type="InterPro" id="IPR036691">
    <property type="entry name" value="Endo/exonu/phosph_ase_sf"/>
</dbReference>
<keyword evidence="2" id="KW-1185">Reference proteome</keyword>
<evidence type="ECO:0000313" key="1">
    <source>
        <dbReference type="EMBL" id="PIN03660.1"/>
    </source>
</evidence>
<organism evidence="1 2">
    <name type="scientific">Handroanthus impetiginosus</name>
    <dbReference type="NCBI Taxonomy" id="429701"/>
    <lineage>
        <taxon>Eukaryota</taxon>
        <taxon>Viridiplantae</taxon>
        <taxon>Streptophyta</taxon>
        <taxon>Embryophyta</taxon>
        <taxon>Tracheophyta</taxon>
        <taxon>Spermatophyta</taxon>
        <taxon>Magnoliopsida</taxon>
        <taxon>eudicotyledons</taxon>
        <taxon>Gunneridae</taxon>
        <taxon>Pentapetalae</taxon>
        <taxon>asterids</taxon>
        <taxon>lamiids</taxon>
        <taxon>Lamiales</taxon>
        <taxon>Bignoniaceae</taxon>
        <taxon>Crescentiina</taxon>
        <taxon>Tabebuia alliance</taxon>
        <taxon>Handroanthus</taxon>
    </lineage>
</organism>
<gene>
    <name evidence="1" type="ORF">CDL12_23811</name>
</gene>
<name>A0A2G9GF72_9LAMI</name>
<dbReference type="EMBL" id="NKXS01005446">
    <property type="protein sequence ID" value="PIN03660.1"/>
    <property type="molecule type" value="Genomic_DNA"/>
</dbReference>
<dbReference type="AlphaFoldDB" id="A0A2G9GF72"/>
<protein>
    <submittedName>
        <fullName evidence="1">Uncharacterized protein</fullName>
    </submittedName>
</protein>
<dbReference type="Gene3D" id="3.60.10.10">
    <property type="entry name" value="Endonuclease/exonuclease/phosphatase"/>
    <property type="match status" value="1"/>
</dbReference>
<comment type="caution">
    <text evidence="1">The sequence shown here is derived from an EMBL/GenBank/DDBJ whole genome shotgun (WGS) entry which is preliminary data.</text>
</comment>
<dbReference type="OrthoDB" id="1741802at2759"/>
<reference evidence="2" key="1">
    <citation type="journal article" date="2018" name="Gigascience">
        <title>Genome assembly of the Pink Ipe (Handroanthus impetiginosus, Bignoniaceae), a highly valued, ecologically keystone Neotropical timber forest tree.</title>
        <authorList>
            <person name="Silva-Junior O.B."/>
            <person name="Grattapaglia D."/>
            <person name="Novaes E."/>
            <person name="Collevatti R.G."/>
        </authorList>
    </citation>
    <scope>NUCLEOTIDE SEQUENCE [LARGE SCALE GENOMIC DNA]</scope>
    <source>
        <strain evidence="2">cv. UFG-1</strain>
    </source>
</reference>
<dbReference type="SUPFAM" id="SSF56219">
    <property type="entry name" value="DNase I-like"/>
    <property type="match status" value="1"/>
</dbReference>
<dbReference type="Proteomes" id="UP000231279">
    <property type="component" value="Unassembled WGS sequence"/>
</dbReference>
<accession>A0A2G9GF72</accession>
<proteinExistence type="predicted"/>
<sequence length="67" mass="7925">MINFFIWNVKGIGNKESQKMVHQVIKEYNVKLIAIIEPKINFDARFMTRILGYSHVVANTNNKIWLF</sequence>